<sequence>MSISSIAGGQSVSQLMRTSFKPPSFETLDANADSSLTLDEIKLKATKGAASAESNARAEALFKAIDGDGDGSVTSTEKDSFDTQMAEQRQGMAFMTQQMASPSNADIFAATDTDGDGGVSLAELGDDDAASDVSSEALKKIFDLIDADGSGSITETESSEFLSAIKTALDEQRPADGPPPNVGPPPGGRPPGGPPPASASTETDEEEDTTVTLFSMAQSAYKTTQQQTLLEQLASIFDSAA</sequence>
<evidence type="ECO:0000256" key="1">
    <source>
        <dbReference type="SAM" id="MobiDB-lite"/>
    </source>
</evidence>
<dbReference type="SMART" id="SM00054">
    <property type="entry name" value="EFh"/>
    <property type="match status" value="2"/>
</dbReference>
<protein>
    <submittedName>
        <fullName evidence="3">EF hand</fullName>
    </submittedName>
</protein>
<dbReference type="GO" id="GO:0005509">
    <property type="term" value="F:calcium ion binding"/>
    <property type="evidence" value="ECO:0007669"/>
    <property type="project" value="InterPro"/>
</dbReference>
<dbReference type="PANTHER" id="PTHR10827:SF85">
    <property type="entry name" value="CALCIUM-BINDING PROTEIN"/>
    <property type="match status" value="1"/>
</dbReference>
<evidence type="ECO:0000313" key="4">
    <source>
        <dbReference type="Proteomes" id="UP000182258"/>
    </source>
</evidence>
<evidence type="ECO:0000313" key="3">
    <source>
        <dbReference type="EMBL" id="SFC27651.1"/>
    </source>
</evidence>
<dbReference type="Pfam" id="PF13202">
    <property type="entry name" value="EF-hand_5"/>
    <property type="match status" value="3"/>
</dbReference>
<dbReference type="STRING" id="728005.SAMN04488059_103230"/>
<dbReference type="Gene3D" id="1.10.238.10">
    <property type="entry name" value="EF-hand"/>
    <property type="match status" value="2"/>
</dbReference>
<dbReference type="RefSeq" id="WP_046170687.1">
    <property type="nucleotide sequence ID" value="NZ_FOMB01000003.1"/>
</dbReference>
<evidence type="ECO:0000259" key="2">
    <source>
        <dbReference type="PROSITE" id="PS50222"/>
    </source>
</evidence>
<organism evidence="3 4">
    <name type="scientific">Devosia psychrophila</name>
    <dbReference type="NCBI Taxonomy" id="728005"/>
    <lineage>
        <taxon>Bacteria</taxon>
        <taxon>Pseudomonadati</taxon>
        <taxon>Pseudomonadota</taxon>
        <taxon>Alphaproteobacteria</taxon>
        <taxon>Hyphomicrobiales</taxon>
        <taxon>Devosiaceae</taxon>
        <taxon>Devosia</taxon>
    </lineage>
</organism>
<accession>A0A1I1HUT8</accession>
<dbReference type="Proteomes" id="UP000182258">
    <property type="component" value="Unassembled WGS sequence"/>
</dbReference>
<reference evidence="3 4" key="1">
    <citation type="submission" date="2016-10" db="EMBL/GenBank/DDBJ databases">
        <authorList>
            <person name="de Groot N.N."/>
        </authorList>
    </citation>
    <scope>NUCLEOTIDE SEQUENCE [LARGE SCALE GENOMIC DNA]</scope>
    <source>
        <strain evidence="3 4">CGMCC 1.10210</strain>
    </source>
</reference>
<gene>
    <name evidence="3" type="ORF">SAMN04488059_103230</name>
</gene>
<proteinExistence type="predicted"/>
<feature type="region of interest" description="Disordered" evidence="1">
    <location>
        <begin position="168"/>
        <end position="209"/>
    </location>
</feature>
<dbReference type="InterPro" id="IPR002048">
    <property type="entry name" value="EF_hand_dom"/>
</dbReference>
<name>A0A1I1HUT8_9HYPH</name>
<dbReference type="SUPFAM" id="SSF47473">
    <property type="entry name" value="EF-hand"/>
    <property type="match status" value="1"/>
</dbReference>
<dbReference type="PANTHER" id="PTHR10827">
    <property type="entry name" value="RETICULOCALBIN"/>
    <property type="match status" value="1"/>
</dbReference>
<dbReference type="InterPro" id="IPR011992">
    <property type="entry name" value="EF-hand-dom_pair"/>
</dbReference>
<dbReference type="EMBL" id="FOMB01000003">
    <property type="protein sequence ID" value="SFC27651.1"/>
    <property type="molecule type" value="Genomic_DNA"/>
</dbReference>
<feature type="domain" description="EF-hand" evidence="2">
    <location>
        <begin position="133"/>
        <end position="168"/>
    </location>
</feature>
<dbReference type="AlphaFoldDB" id="A0A1I1HUT8"/>
<feature type="compositionally biased region" description="Pro residues" evidence="1">
    <location>
        <begin position="176"/>
        <end position="197"/>
    </location>
</feature>
<dbReference type="PROSITE" id="PS50222">
    <property type="entry name" value="EF_HAND_2"/>
    <property type="match status" value="1"/>
</dbReference>
<dbReference type="OrthoDB" id="7366896at2"/>